<sequence>MVIEKVIKNVGVIYLNRPEKINALNLEMINKIQEILERWESDENIRVVLFDTLTKKGFCSGGDLKELYIDYINNDECKVKNKFFATEFEMDKYIASYKKPVVSHWTGIVMGGGIGLSINSDLIISDESVIWAMPETSLGFIPDVGVCSFISTLPQALGQYVGLTGSSLESSDLVNYGLADLYINSRNYAKLIEKLFEFSEIYSGKELIKKLKIEGRKYKLEPRETSVTKSLEKIEKYFSEESVVEIYKILENNLDEDFARKTYEILKERSQLMLAVQFEKYFVCKNLSYHETVDLDLKVLNYSVEIGEMQEGARAKVIDKGSKPNWSTKSIEDVNMDEVKKLLGLEKTYSERKNS</sequence>
<dbReference type="NCBIfam" id="NF004127">
    <property type="entry name" value="PRK05617.1"/>
    <property type="match status" value="1"/>
</dbReference>
<comment type="caution">
    <text evidence="5">The sequence shown here is derived from an EMBL/GenBank/DDBJ whole genome shotgun (WGS) entry which is preliminary data.</text>
</comment>
<dbReference type="AlphaFoldDB" id="A0A848RIN8"/>
<accession>A0A848RIN8</accession>
<keyword evidence="3" id="KW-0378">Hydrolase</keyword>
<dbReference type="Gene3D" id="3.90.226.10">
    <property type="entry name" value="2-enoyl-CoA Hydratase, Chain A, domain 1"/>
    <property type="match status" value="1"/>
</dbReference>
<reference evidence="5" key="1">
    <citation type="submission" date="2020-04" db="EMBL/GenBank/DDBJ databases">
        <title>Peptoniphilus sp. nov. isolated from swine feces.</title>
        <authorList>
            <person name="Ryu S.W."/>
        </authorList>
    </citation>
    <scope>NUCLEOTIDE SEQUENCE [LARGE SCALE GENOMIC DNA]</scope>
    <source>
        <strain evidence="5">AGMB00490</strain>
    </source>
</reference>
<dbReference type="InterPro" id="IPR032259">
    <property type="entry name" value="HIBYL-CoA-H"/>
</dbReference>
<evidence type="ECO:0000313" key="5">
    <source>
        <dbReference type="EMBL" id="NMW85279.1"/>
    </source>
</evidence>
<evidence type="ECO:0000256" key="1">
    <source>
        <dbReference type="ARBA" id="ARBA00001709"/>
    </source>
</evidence>
<evidence type="ECO:0000256" key="3">
    <source>
        <dbReference type="ARBA" id="ARBA00022801"/>
    </source>
</evidence>
<keyword evidence="6" id="KW-1185">Reference proteome</keyword>
<evidence type="ECO:0000256" key="2">
    <source>
        <dbReference type="ARBA" id="ARBA00011915"/>
    </source>
</evidence>
<evidence type="ECO:0000259" key="4">
    <source>
        <dbReference type="Pfam" id="PF16113"/>
    </source>
</evidence>
<dbReference type="PANTHER" id="PTHR43176">
    <property type="entry name" value="3-HYDROXYISOBUTYRYL-COA HYDROLASE-RELATED"/>
    <property type="match status" value="1"/>
</dbReference>
<dbReference type="Proteomes" id="UP000568273">
    <property type="component" value="Unassembled WGS sequence"/>
</dbReference>
<dbReference type="Pfam" id="PF16113">
    <property type="entry name" value="ECH_2"/>
    <property type="match status" value="1"/>
</dbReference>
<protein>
    <recommendedName>
        <fullName evidence="2">3-hydroxyisobutyryl-CoA hydrolase</fullName>
        <ecNumber evidence="2">3.1.2.4</ecNumber>
    </recommendedName>
</protein>
<name>A0A848RIN8_9FIRM</name>
<dbReference type="GO" id="GO:0003860">
    <property type="term" value="F:3-hydroxyisobutyryl-CoA hydrolase activity"/>
    <property type="evidence" value="ECO:0007669"/>
    <property type="project" value="UniProtKB-EC"/>
</dbReference>
<dbReference type="GO" id="GO:0016853">
    <property type="term" value="F:isomerase activity"/>
    <property type="evidence" value="ECO:0007669"/>
    <property type="project" value="UniProtKB-KW"/>
</dbReference>
<dbReference type="EMBL" id="JABDSR010000007">
    <property type="protein sequence ID" value="NMW85279.1"/>
    <property type="molecule type" value="Genomic_DNA"/>
</dbReference>
<gene>
    <name evidence="5" type="ORF">HKO22_05950</name>
</gene>
<dbReference type="CDD" id="cd06558">
    <property type="entry name" value="crotonase-like"/>
    <property type="match status" value="1"/>
</dbReference>
<dbReference type="EC" id="3.1.2.4" evidence="2"/>
<feature type="domain" description="Enoyl-CoA hydratase/isomerase" evidence="4">
    <location>
        <begin position="10"/>
        <end position="342"/>
    </location>
</feature>
<dbReference type="InterPro" id="IPR045004">
    <property type="entry name" value="ECH_dom"/>
</dbReference>
<dbReference type="InterPro" id="IPR029045">
    <property type="entry name" value="ClpP/crotonase-like_dom_sf"/>
</dbReference>
<proteinExistence type="predicted"/>
<dbReference type="PANTHER" id="PTHR43176:SF3">
    <property type="entry name" value="3-HYDROXYISOBUTYRYL-COA HYDROLASE, MITOCHONDRIAL"/>
    <property type="match status" value="1"/>
</dbReference>
<dbReference type="RefSeq" id="WP_169969362.1">
    <property type="nucleotide sequence ID" value="NZ_JABDSR010000007.1"/>
</dbReference>
<evidence type="ECO:0000313" key="6">
    <source>
        <dbReference type="Proteomes" id="UP000568273"/>
    </source>
</evidence>
<dbReference type="SUPFAM" id="SSF52096">
    <property type="entry name" value="ClpP/crotonase"/>
    <property type="match status" value="1"/>
</dbReference>
<comment type="catalytic activity">
    <reaction evidence="1">
        <text>3-hydroxy-2-methylpropanoyl-CoA + H2O = 3-hydroxy-2-methylpropanoate + CoA + H(+)</text>
        <dbReference type="Rhea" id="RHEA:20888"/>
        <dbReference type="ChEBI" id="CHEBI:11805"/>
        <dbReference type="ChEBI" id="CHEBI:15377"/>
        <dbReference type="ChEBI" id="CHEBI:15378"/>
        <dbReference type="ChEBI" id="CHEBI:57287"/>
        <dbReference type="ChEBI" id="CHEBI:57340"/>
        <dbReference type="EC" id="3.1.2.4"/>
    </reaction>
</comment>
<organism evidence="5 6">
    <name type="scientific">Peptoniphilus faecalis</name>
    <dbReference type="NCBI Taxonomy" id="2731255"/>
    <lineage>
        <taxon>Bacteria</taxon>
        <taxon>Bacillati</taxon>
        <taxon>Bacillota</taxon>
        <taxon>Tissierellia</taxon>
        <taxon>Tissierellales</taxon>
        <taxon>Peptoniphilaceae</taxon>
        <taxon>Peptoniphilus</taxon>
    </lineage>
</organism>
<dbReference type="GO" id="GO:0006574">
    <property type="term" value="P:L-valine catabolic process"/>
    <property type="evidence" value="ECO:0007669"/>
    <property type="project" value="TreeGrafter"/>
</dbReference>